<name>A0A8E2IA46_9BACI</name>
<dbReference type="GO" id="GO:0010181">
    <property type="term" value="F:FMN binding"/>
    <property type="evidence" value="ECO:0007669"/>
    <property type="project" value="InterPro"/>
</dbReference>
<dbReference type="Gene3D" id="3.40.50.360">
    <property type="match status" value="1"/>
</dbReference>
<evidence type="ECO:0000313" key="1">
    <source>
        <dbReference type="EMBL" id="OOP69464.1"/>
    </source>
</evidence>
<dbReference type="InterPro" id="IPR004465">
    <property type="entry name" value="RNR_NrdI"/>
</dbReference>
<dbReference type="GeneID" id="79869482"/>
<dbReference type="AlphaFoldDB" id="A0A8E2IA46"/>
<dbReference type="SUPFAM" id="SSF52218">
    <property type="entry name" value="Flavoproteins"/>
    <property type="match status" value="1"/>
</dbReference>
<evidence type="ECO:0000313" key="2">
    <source>
        <dbReference type="Proteomes" id="UP000189761"/>
    </source>
</evidence>
<dbReference type="InterPro" id="IPR029039">
    <property type="entry name" value="Flavoprotein-like_sf"/>
</dbReference>
<dbReference type="PANTHER" id="PTHR37297:SF1">
    <property type="entry name" value="PROTEIN NRDI"/>
    <property type="match status" value="1"/>
</dbReference>
<accession>A0A8E2IA46</accession>
<dbReference type="RefSeq" id="WP_078109617.1">
    <property type="nucleotide sequence ID" value="NZ_BOQX01000007.1"/>
</dbReference>
<dbReference type="EMBL" id="MTLA01000053">
    <property type="protein sequence ID" value="OOP69464.1"/>
    <property type="molecule type" value="Genomic_DNA"/>
</dbReference>
<keyword evidence="2" id="KW-1185">Reference proteome</keyword>
<comment type="caution">
    <text evidence="1">The sequence shown here is derived from an EMBL/GenBank/DDBJ whole genome shotgun (WGS) entry which is preliminary data.</text>
</comment>
<proteinExistence type="predicted"/>
<gene>
    <name evidence="1" type="ORF">BWZ43_05120</name>
</gene>
<dbReference type="Proteomes" id="UP000189761">
    <property type="component" value="Unassembled WGS sequence"/>
</dbReference>
<protein>
    <submittedName>
        <fullName evidence="1">Ribonucleotide reductase stimulatory protein</fullName>
    </submittedName>
</protein>
<dbReference type="Pfam" id="PF07972">
    <property type="entry name" value="Flavodoxin_NdrI"/>
    <property type="match status" value="1"/>
</dbReference>
<dbReference type="PANTHER" id="PTHR37297">
    <property type="entry name" value="PROTEIN NRDI"/>
    <property type="match status" value="1"/>
</dbReference>
<reference evidence="1 2" key="1">
    <citation type="submission" date="2017-01" db="EMBL/GenBank/DDBJ databases">
        <title>Draft genome sequence of Bacillus oleronius.</title>
        <authorList>
            <person name="Allam M."/>
        </authorList>
    </citation>
    <scope>NUCLEOTIDE SEQUENCE [LARGE SCALE GENOMIC DNA]</scope>
    <source>
        <strain evidence="1 2">DSM 9356</strain>
    </source>
</reference>
<organism evidence="1 2">
    <name type="scientific">Heyndrickxia oleronia</name>
    <dbReference type="NCBI Taxonomy" id="38875"/>
    <lineage>
        <taxon>Bacteria</taxon>
        <taxon>Bacillati</taxon>
        <taxon>Bacillota</taxon>
        <taxon>Bacilli</taxon>
        <taxon>Bacillales</taxon>
        <taxon>Bacillaceae</taxon>
        <taxon>Heyndrickxia</taxon>
    </lineage>
</organism>
<sequence length="126" mass="14509">MLIVYLSLTGNVRNFVRRTGFDSFELSYTNPLSEINEDFIVIAPSYDDDITEIISSFIDYKNNQDYLKGFVGSGSLNYDDKYCFNAKDLSLKYRKPLIFTFEFSGTDNDIINFKKEVNEFGIASVK</sequence>